<dbReference type="SUPFAM" id="SSF52540">
    <property type="entry name" value="P-loop containing nucleoside triphosphate hydrolases"/>
    <property type="match status" value="1"/>
</dbReference>
<feature type="domain" description="DUF4143" evidence="2">
    <location>
        <begin position="223"/>
        <end position="372"/>
    </location>
</feature>
<dbReference type="PANTHER" id="PTHR33295:SF20">
    <property type="entry name" value="ATPASE"/>
    <property type="match status" value="1"/>
</dbReference>
<dbReference type="EMBL" id="JADIMV010000100">
    <property type="protein sequence ID" value="MBO8440160.1"/>
    <property type="molecule type" value="Genomic_DNA"/>
</dbReference>
<evidence type="ECO:0000259" key="1">
    <source>
        <dbReference type="Pfam" id="PF13173"/>
    </source>
</evidence>
<sequence length="423" mass="48704">MDEKFELLKKYNLWGDSQVDFGYERVEYTGKISDYIGNRLVKVLVGQRRTGKSYLMRQIARKLIAGGVRPENTLFVNRELSAFDFLKNSTDLDALISLYVKEIKPVGKVYLFIDEIQLIEGWERTVNSYSQDYTADYEIFISGSNSKMLSGELATMLSGRYVEFVVYPLSYAEFLSVCGRPVGRDSYIEYMDTGGLPELFSLPDKQEVRHNYLESVKDSVLLKDIIQRYSVRDSRLLEDIFSFLVNNASNLVSISGIINYFKARNRKVSYEIVSAYIGYIEDAFLIHKCDRFGIGGKEVLSGAAKYYINDLSYKNFLYPGFSYGVGYKLENLVYLQLKRSGYTVYTGVTKGKEVDFIAQRRDRVIYVQVAYSLHDGQTAEREYASLESIRDNYEKVVVSLDDMTYPSNNGIRHIRAWDFHTLL</sequence>
<dbReference type="Pfam" id="PF13173">
    <property type="entry name" value="AAA_14"/>
    <property type="match status" value="1"/>
</dbReference>
<protein>
    <submittedName>
        <fullName evidence="3">ATP-binding protein</fullName>
    </submittedName>
</protein>
<proteinExistence type="predicted"/>
<dbReference type="InterPro" id="IPR041682">
    <property type="entry name" value="AAA_14"/>
</dbReference>
<dbReference type="InterPro" id="IPR027417">
    <property type="entry name" value="P-loop_NTPase"/>
</dbReference>
<dbReference type="PANTHER" id="PTHR33295">
    <property type="entry name" value="ATPASE"/>
    <property type="match status" value="1"/>
</dbReference>
<dbReference type="AlphaFoldDB" id="A0A940IF20"/>
<reference evidence="3" key="2">
    <citation type="journal article" date="2021" name="PeerJ">
        <title>Extensive microbial diversity within the chicken gut microbiome revealed by metagenomics and culture.</title>
        <authorList>
            <person name="Gilroy R."/>
            <person name="Ravi A."/>
            <person name="Getino M."/>
            <person name="Pursley I."/>
            <person name="Horton D.L."/>
            <person name="Alikhan N.F."/>
            <person name="Baker D."/>
            <person name="Gharbi K."/>
            <person name="Hall N."/>
            <person name="Watson M."/>
            <person name="Adriaenssens E.M."/>
            <person name="Foster-Nyarko E."/>
            <person name="Jarju S."/>
            <person name="Secka A."/>
            <person name="Antonio M."/>
            <person name="Oren A."/>
            <person name="Chaudhuri R.R."/>
            <person name="La Ragione R."/>
            <person name="Hildebrand F."/>
            <person name="Pallen M.J."/>
        </authorList>
    </citation>
    <scope>NUCLEOTIDE SEQUENCE</scope>
    <source>
        <strain evidence="3">3924</strain>
    </source>
</reference>
<organism evidence="3 4">
    <name type="scientific">Candidatus Aphodosoma intestinipullorum</name>
    <dbReference type="NCBI Taxonomy" id="2840674"/>
    <lineage>
        <taxon>Bacteria</taxon>
        <taxon>Pseudomonadati</taxon>
        <taxon>Bacteroidota</taxon>
        <taxon>Bacteroidia</taxon>
        <taxon>Bacteroidales</taxon>
        <taxon>Candidatus Aphodosoma</taxon>
    </lineage>
</organism>
<dbReference type="Pfam" id="PF13635">
    <property type="entry name" value="DUF4143"/>
    <property type="match status" value="1"/>
</dbReference>
<comment type="caution">
    <text evidence="3">The sequence shown here is derived from an EMBL/GenBank/DDBJ whole genome shotgun (WGS) entry which is preliminary data.</text>
</comment>
<evidence type="ECO:0000259" key="2">
    <source>
        <dbReference type="Pfam" id="PF13635"/>
    </source>
</evidence>
<evidence type="ECO:0000313" key="4">
    <source>
        <dbReference type="Proteomes" id="UP000712007"/>
    </source>
</evidence>
<dbReference type="InterPro" id="IPR025420">
    <property type="entry name" value="DUF4143"/>
</dbReference>
<dbReference type="InterPro" id="IPR011335">
    <property type="entry name" value="Restrct_endonuc-II-like"/>
</dbReference>
<name>A0A940IF20_9BACT</name>
<keyword evidence="3" id="KW-0547">Nucleotide-binding</keyword>
<accession>A0A940IF20</accession>
<reference evidence="3" key="1">
    <citation type="submission" date="2020-10" db="EMBL/GenBank/DDBJ databases">
        <authorList>
            <person name="Gilroy R."/>
        </authorList>
    </citation>
    <scope>NUCLEOTIDE SEQUENCE</scope>
    <source>
        <strain evidence="3">3924</strain>
    </source>
</reference>
<dbReference type="GO" id="GO:0005524">
    <property type="term" value="F:ATP binding"/>
    <property type="evidence" value="ECO:0007669"/>
    <property type="project" value="UniProtKB-KW"/>
</dbReference>
<feature type="domain" description="AAA" evidence="1">
    <location>
        <begin position="39"/>
        <end position="175"/>
    </location>
</feature>
<gene>
    <name evidence="3" type="ORF">IAC51_05860</name>
</gene>
<keyword evidence="3" id="KW-0067">ATP-binding</keyword>
<dbReference type="Proteomes" id="UP000712007">
    <property type="component" value="Unassembled WGS sequence"/>
</dbReference>
<dbReference type="Gene3D" id="3.40.50.300">
    <property type="entry name" value="P-loop containing nucleotide triphosphate hydrolases"/>
    <property type="match status" value="1"/>
</dbReference>
<dbReference type="SUPFAM" id="SSF52980">
    <property type="entry name" value="Restriction endonuclease-like"/>
    <property type="match status" value="1"/>
</dbReference>
<evidence type="ECO:0000313" key="3">
    <source>
        <dbReference type="EMBL" id="MBO8440160.1"/>
    </source>
</evidence>